<dbReference type="PROSITE" id="PS50088">
    <property type="entry name" value="ANK_REPEAT"/>
    <property type="match status" value="1"/>
</dbReference>
<organism evidence="6 8">
    <name type="scientific">Didymodactylos carnosus</name>
    <dbReference type="NCBI Taxonomy" id="1234261"/>
    <lineage>
        <taxon>Eukaryota</taxon>
        <taxon>Metazoa</taxon>
        <taxon>Spiralia</taxon>
        <taxon>Gnathifera</taxon>
        <taxon>Rotifera</taxon>
        <taxon>Eurotatoria</taxon>
        <taxon>Bdelloidea</taxon>
        <taxon>Philodinida</taxon>
        <taxon>Philodinidae</taxon>
        <taxon>Didymodactylos</taxon>
    </lineage>
</organism>
<feature type="domain" description="HAT C-terminal dimerisation" evidence="4">
    <location>
        <begin position="27"/>
        <end position="104"/>
    </location>
</feature>
<evidence type="ECO:0000256" key="2">
    <source>
        <dbReference type="ARBA" id="ARBA00022840"/>
    </source>
</evidence>
<evidence type="ECO:0000313" key="7">
    <source>
        <dbReference type="EMBL" id="CAF4241852.1"/>
    </source>
</evidence>
<dbReference type="PRINTS" id="PR00300">
    <property type="entry name" value="CLPPROTEASEA"/>
</dbReference>
<dbReference type="GO" id="GO:0046983">
    <property type="term" value="F:protein dimerization activity"/>
    <property type="evidence" value="ECO:0007669"/>
    <property type="project" value="InterPro"/>
</dbReference>
<dbReference type="InterPro" id="IPR012337">
    <property type="entry name" value="RNaseH-like_sf"/>
</dbReference>
<dbReference type="InterPro" id="IPR002110">
    <property type="entry name" value="Ankyrin_rpt"/>
</dbReference>
<dbReference type="Proteomes" id="UP000663829">
    <property type="component" value="Unassembled WGS sequence"/>
</dbReference>
<feature type="repeat" description="ANK" evidence="3">
    <location>
        <begin position="128"/>
        <end position="160"/>
    </location>
</feature>
<dbReference type="GO" id="GO:0016887">
    <property type="term" value="F:ATP hydrolysis activity"/>
    <property type="evidence" value="ECO:0007669"/>
    <property type="project" value="InterPro"/>
</dbReference>
<reference evidence="6" key="1">
    <citation type="submission" date="2021-02" db="EMBL/GenBank/DDBJ databases">
        <authorList>
            <person name="Nowell W R."/>
        </authorList>
    </citation>
    <scope>NUCLEOTIDE SEQUENCE</scope>
</reference>
<evidence type="ECO:0000259" key="5">
    <source>
        <dbReference type="Pfam" id="PF07724"/>
    </source>
</evidence>
<dbReference type="GO" id="GO:0034605">
    <property type="term" value="P:cellular response to heat"/>
    <property type="evidence" value="ECO:0007669"/>
    <property type="project" value="TreeGrafter"/>
</dbReference>
<dbReference type="GO" id="GO:0005524">
    <property type="term" value="F:ATP binding"/>
    <property type="evidence" value="ECO:0007669"/>
    <property type="project" value="UniProtKB-KW"/>
</dbReference>
<dbReference type="Pfam" id="PF07724">
    <property type="entry name" value="AAA_2"/>
    <property type="match status" value="1"/>
</dbReference>
<dbReference type="Pfam" id="PF00023">
    <property type="entry name" value="Ank"/>
    <property type="match status" value="1"/>
</dbReference>
<keyword evidence="3" id="KW-0040">ANK repeat</keyword>
<accession>A0A815I759</accession>
<keyword evidence="2" id="KW-0067">ATP-binding</keyword>
<evidence type="ECO:0000259" key="4">
    <source>
        <dbReference type="Pfam" id="PF05699"/>
    </source>
</evidence>
<evidence type="ECO:0000313" key="6">
    <source>
        <dbReference type="EMBL" id="CAF1362283.1"/>
    </source>
</evidence>
<evidence type="ECO:0000256" key="1">
    <source>
        <dbReference type="ARBA" id="ARBA00022741"/>
    </source>
</evidence>
<evidence type="ECO:0000313" key="8">
    <source>
        <dbReference type="Proteomes" id="UP000663829"/>
    </source>
</evidence>
<dbReference type="PANTHER" id="PTHR11638">
    <property type="entry name" value="ATP-DEPENDENT CLP PROTEASE"/>
    <property type="match status" value="1"/>
</dbReference>
<gene>
    <name evidence="6" type="ORF">GPM918_LOCUS31443</name>
    <name evidence="7" type="ORF">SRO942_LOCUS32088</name>
</gene>
<dbReference type="Pfam" id="PF05699">
    <property type="entry name" value="Dimer_Tnp_hAT"/>
    <property type="match status" value="1"/>
</dbReference>
<dbReference type="GO" id="GO:0005739">
    <property type="term" value="C:mitochondrion"/>
    <property type="evidence" value="ECO:0007669"/>
    <property type="project" value="TreeGrafter"/>
</dbReference>
<protein>
    <recommendedName>
        <fullName evidence="9">HAT C-terminal dimerisation domain-containing protein</fullName>
    </recommendedName>
</protein>
<proteinExistence type="predicted"/>
<sequence>DEKDESVSDDEDKLCETENNSYRRLDELDLYLALKIDKDRLPINPLEFWHENRRTYPILSKVARKIHSIPATTAERQFSSAGLVVKKRRSSINPEQVDNVLLIQLGNLITREDEFSDRLPTSTISTFKGFICLHYAVLLDNLSIIQVLIEHHADPLLANEEGHLPAVYAGSSSKECKDLILEYEKRHKHEVSKLIGSPPDYVGYGDGGQLTDSLAKCPTAVVLFDEIDKAHPEILTIMLQLFDEGRLTDGKSKTVDGKQAVYVLTSNLASDEIAEYHKTSDKQKK</sequence>
<feature type="domain" description="ATPase AAA-type core" evidence="5">
    <location>
        <begin position="185"/>
        <end position="282"/>
    </location>
</feature>
<dbReference type="InterPro" id="IPR036770">
    <property type="entry name" value="Ankyrin_rpt-contain_sf"/>
</dbReference>
<dbReference type="Gene3D" id="1.25.40.20">
    <property type="entry name" value="Ankyrin repeat-containing domain"/>
    <property type="match status" value="1"/>
</dbReference>
<dbReference type="InterPro" id="IPR027417">
    <property type="entry name" value="P-loop_NTPase"/>
</dbReference>
<evidence type="ECO:0000256" key="3">
    <source>
        <dbReference type="PROSITE-ProRule" id="PRU00023"/>
    </source>
</evidence>
<feature type="non-terminal residue" evidence="6">
    <location>
        <position position="1"/>
    </location>
</feature>
<keyword evidence="1" id="KW-0547">Nucleotide-binding</keyword>
<dbReference type="Gene3D" id="3.40.50.300">
    <property type="entry name" value="P-loop containing nucleotide triphosphate hydrolases"/>
    <property type="match status" value="1"/>
</dbReference>
<name>A0A815I759_9BILA</name>
<dbReference type="EMBL" id="CAJNOQ010015479">
    <property type="protein sequence ID" value="CAF1362283.1"/>
    <property type="molecule type" value="Genomic_DNA"/>
</dbReference>
<dbReference type="EMBL" id="CAJOBC010070764">
    <property type="protein sequence ID" value="CAF4241852.1"/>
    <property type="molecule type" value="Genomic_DNA"/>
</dbReference>
<evidence type="ECO:0008006" key="9">
    <source>
        <dbReference type="Google" id="ProtNLM"/>
    </source>
</evidence>
<comment type="caution">
    <text evidence="6">The sequence shown here is derived from an EMBL/GenBank/DDBJ whole genome shotgun (WGS) entry which is preliminary data.</text>
</comment>
<keyword evidence="8" id="KW-1185">Reference proteome</keyword>
<dbReference type="OrthoDB" id="47330at2759"/>
<dbReference type="SUPFAM" id="SSF48403">
    <property type="entry name" value="Ankyrin repeat"/>
    <property type="match status" value="1"/>
</dbReference>
<dbReference type="InterPro" id="IPR050130">
    <property type="entry name" value="ClpA_ClpB"/>
</dbReference>
<dbReference type="InterPro" id="IPR008906">
    <property type="entry name" value="HATC_C_dom"/>
</dbReference>
<dbReference type="InterPro" id="IPR003959">
    <property type="entry name" value="ATPase_AAA_core"/>
</dbReference>
<dbReference type="SUPFAM" id="SSF53098">
    <property type="entry name" value="Ribonuclease H-like"/>
    <property type="match status" value="1"/>
</dbReference>
<dbReference type="SUPFAM" id="SSF52540">
    <property type="entry name" value="P-loop containing nucleoside triphosphate hydrolases"/>
    <property type="match status" value="1"/>
</dbReference>
<dbReference type="InterPro" id="IPR001270">
    <property type="entry name" value="ClpA/B"/>
</dbReference>
<dbReference type="AlphaFoldDB" id="A0A815I759"/>
<dbReference type="PANTHER" id="PTHR11638:SF93">
    <property type="entry name" value="MITOCHONDRIAL DISAGGREGASE"/>
    <property type="match status" value="1"/>
</dbReference>
<dbReference type="Proteomes" id="UP000681722">
    <property type="component" value="Unassembled WGS sequence"/>
</dbReference>